<dbReference type="AlphaFoldDB" id="A0A5J5FYU3"/>
<organism evidence="2 3">
    <name type="scientific">Affinibrenneria salicis</name>
    <dbReference type="NCBI Taxonomy" id="2590031"/>
    <lineage>
        <taxon>Bacteria</taxon>
        <taxon>Pseudomonadati</taxon>
        <taxon>Pseudomonadota</taxon>
        <taxon>Gammaproteobacteria</taxon>
        <taxon>Enterobacterales</taxon>
        <taxon>Pectobacteriaceae</taxon>
        <taxon>Affinibrenneria</taxon>
    </lineage>
</organism>
<dbReference type="Pfam" id="PF07566">
    <property type="entry name" value="DUF1543"/>
    <property type="match status" value="2"/>
</dbReference>
<dbReference type="OrthoDB" id="850243at2"/>
<sequence>MVGLFMFYLGGNAGKSNIEVHDVQFAAVEQIEEAFPLLRAVWFGDKDKIHLDGYMRIDWADGYDIRLSTQPGSGDKRLYFVNMGGYRSDALAEQHEFGLFVAGSAQEAKQKAKESLLRDMAKQHKDNLKEVDDCLVLYSVNGYYLHLHENAQGTPALPQWQGYLPIGENSD</sequence>
<comment type="caution">
    <text evidence="2">The sequence shown here is derived from an EMBL/GenBank/DDBJ whole genome shotgun (WGS) entry which is preliminary data.</text>
</comment>
<evidence type="ECO:0000313" key="2">
    <source>
        <dbReference type="EMBL" id="KAA8998948.1"/>
    </source>
</evidence>
<feature type="domain" description="DUF1543" evidence="1">
    <location>
        <begin position="16"/>
        <end position="67"/>
    </location>
</feature>
<evidence type="ECO:0000259" key="1">
    <source>
        <dbReference type="Pfam" id="PF07566"/>
    </source>
</evidence>
<keyword evidence="3" id="KW-1185">Reference proteome</keyword>
<protein>
    <submittedName>
        <fullName evidence="2">DUF1543 domain-containing protein</fullName>
    </submittedName>
</protein>
<evidence type="ECO:0000313" key="3">
    <source>
        <dbReference type="Proteomes" id="UP000335415"/>
    </source>
</evidence>
<feature type="domain" description="DUF1543" evidence="1">
    <location>
        <begin position="91"/>
        <end position="134"/>
    </location>
</feature>
<reference evidence="2 3" key="1">
    <citation type="submission" date="2019-09" db="EMBL/GenBank/DDBJ databases">
        <authorList>
            <person name="Li Y."/>
        </authorList>
    </citation>
    <scope>NUCLEOTIDE SEQUENCE [LARGE SCALE GENOMIC DNA]</scope>
    <source>
        <strain evidence="2 3">L3-3HA</strain>
    </source>
</reference>
<name>A0A5J5FYU3_9GAMM</name>
<gene>
    <name evidence="2" type="ORF">FJU30_14815</name>
</gene>
<dbReference type="RefSeq" id="WP_150435747.1">
    <property type="nucleotide sequence ID" value="NZ_VYKJ01000007.1"/>
</dbReference>
<dbReference type="Gene3D" id="3.10.20.10">
    <property type="match status" value="2"/>
</dbReference>
<dbReference type="InterPro" id="IPR011440">
    <property type="entry name" value="DUF1543"/>
</dbReference>
<dbReference type="Proteomes" id="UP000335415">
    <property type="component" value="Unassembled WGS sequence"/>
</dbReference>
<dbReference type="EMBL" id="VYKJ01000007">
    <property type="protein sequence ID" value="KAA8998948.1"/>
    <property type="molecule type" value="Genomic_DNA"/>
</dbReference>
<proteinExistence type="predicted"/>
<accession>A0A5J5FYU3</accession>